<dbReference type="Pfam" id="PF00582">
    <property type="entry name" value="Usp"/>
    <property type="match status" value="1"/>
</dbReference>
<reference evidence="3 4" key="1">
    <citation type="submission" date="2016-10" db="EMBL/GenBank/DDBJ databases">
        <authorList>
            <person name="de Groot N.N."/>
        </authorList>
    </citation>
    <scope>NUCLEOTIDE SEQUENCE [LARGE SCALE GENOMIC DNA]</scope>
    <source>
        <strain evidence="3 4">DSM 44892</strain>
    </source>
</reference>
<protein>
    <submittedName>
        <fullName evidence="3">Nucleotide-binding universal stress protein, UspA family</fullName>
    </submittedName>
</protein>
<dbReference type="RefSeq" id="WP_072739051.1">
    <property type="nucleotide sequence ID" value="NZ_CP048813.1"/>
</dbReference>
<dbReference type="PANTHER" id="PTHR46268">
    <property type="entry name" value="STRESS RESPONSE PROTEIN NHAX"/>
    <property type="match status" value="1"/>
</dbReference>
<evidence type="ECO:0000259" key="2">
    <source>
        <dbReference type="Pfam" id="PF00582"/>
    </source>
</evidence>
<keyword evidence="4" id="KW-1185">Reference proteome</keyword>
<feature type="domain" description="UspA" evidence="2">
    <location>
        <begin position="3"/>
        <end position="137"/>
    </location>
</feature>
<gene>
    <name evidence="3" type="ORF">SAMN05444695_11297</name>
</gene>
<evidence type="ECO:0000313" key="3">
    <source>
        <dbReference type="EMBL" id="SDI88676.1"/>
    </source>
</evidence>
<dbReference type="InterPro" id="IPR014729">
    <property type="entry name" value="Rossmann-like_a/b/a_fold"/>
</dbReference>
<evidence type="ECO:0000256" key="1">
    <source>
        <dbReference type="ARBA" id="ARBA00008791"/>
    </source>
</evidence>
<dbReference type="EMBL" id="FNDN01000012">
    <property type="protein sequence ID" value="SDI88676.1"/>
    <property type="molecule type" value="Genomic_DNA"/>
</dbReference>
<dbReference type="AlphaFoldDB" id="A0A1G8P8K9"/>
<proteinExistence type="inferred from homology"/>
<name>A0A1G8P8K9_9NOCA</name>
<dbReference type="Gene3D" id="3.40.50.620">
    <property type="entry name" value="HUPs"/>
    <property type="match status" value="1"/>
</dbReference>
<accession>A0A1G8P8K9</accession>
<organism evidence="3 4">
    <name type="scientific">Rhodococcus triatomae</name>
    <dbReference type="NCBI Taxonomy" id="300028"/>
    <lineage>
        <taxon>Bacteria</taxon>
        <taxon>Bacillati</taxon>
        <taxon>Actinomycetota</taxon>
        <taxon>Actinomycetes</taxon>
        <taxon>Mycobacteriales</taxon>
        <taxon>Nocardiaceae</taxon>
        <taxon>Rhodococcus</taxon>
    </lineage>
</organism>
<dbReference type="InterPro" id="IPR006016">
    <property type="entry name" value="UspA"/>
</dbReference>
<dbReference type="SUPFAM" id="SSF52402">
    <property type="entry name" value="Adenine nucleotide alpha hydrolases-like"/>
    <property type="match status" value="1"/>
</dbReference>
<sequence length="140" mass="15040">MSVAVVHRDSPEGRAAIVIAAHEALQRRHQLTVLHVPDEIVGGVVDGAPEPDEDLTAVRSAIQAALDAGDVGETSWTLRAAEPSEDPVTALVDLVDDESPDFLVVGTRRKSAVGKFLLERWLQRVLLEVDVPVLVVKDPA</sequence>
<dbReference type="Proteomes" id="UP000183263">
    <property type="component" value="Unassembled WGS sequence"/>
</dbReference>
<dbReference type="PANTHER" id="PTHR46268:SF6">
    <property type="entry name" value="UNIVERSAL STRESS PROTEIN UP12"/>
    <property type="match status" value="1"/>
</dbReference>
<evidence type="ECO:0000313" key="4">
    <source>
        <dbReference type="Proteomes" id="UP000183263"/>
    </source>
</evidence>
<comment type="similarity">
    <text evidence="1">Belongs to the universal stress protein A family.</text>
</comment>
<dbReference type="OrthoDB" id="5419113at2"/>
<dbReference type="CDD" id="cd00293">
    <property type="entry name" value="USP-like"/>
    <property type="match status" value="1"/>
</dbReference>